<dbReference type="Proteomes" id="UP001610335">
    <property type="component" value="Unassembled WGS sequence"/>
</dbReference>
<sequence length="204" mass="23282">MPSLVTRLQQLGEVLDRCAEAGDTIELQKYSVLIGAGMTSEATFGFSESLSENRKELEETADLYQRFIIHSVLFQYFPVLTKLLDILPIRFVNMLIPAYVKLRKHCEQQLEYIRKRRNEGKTVSHRGQPTLCDGILDCPPERHWRPIDDDYILNNAIMFSVGGATSLAYAVQGATFHLLTHPPVLARLKLELKESEQLFKELGF</sequence>
<dbReference type="SUPFAM" id="SSF48264">
    <property type="entry name" value="Cytochrome P450"/>
    <property type="match status" value="1"/>
</dbReference>
<proteinExistence type="predicted"/>
<dbReference type="EMBL" id="JBFXLS010000005">
    <property type="protein sequence ID" value="KAL2833005.1"/>
    <property type="molecule type" value="Genomic_DNA"/>
</dbReference>
<keyword evidence="2" id="KW-1185">Reference proteome</keyword>
<reference evidence="1 2" key="1">
    <citation type="submission" date="2024-07" db="EMBL/GenBank/DDBJ databases">
        <title>Section-level genome sequencing and comparative genomics of Aspergillus sections Usti and Cavernicolus.</title>
        <authorList>
            <consortium name="Lawrence Berkeley National Laboratory"/>
            <person name="Nybo J.L."/>
            <person name="Vesth T.C."/>
            <person name="Theobald S."/>
            <person name="Frisvad J.C."/>
            <person name="Larsen T.O."/>
            <person name="Kjaerboelling I."/>
            <person name="Rothschild-Mancinelli K."/>
            <person name="Lyhne E.K."/>
            <person name="Kogle M.E."/>
            <person name="Barry K."/>
            <person name="Clum A."/>
            <person name="Na H."/>
            <person name="Ledsgaard L."/>
            <person name="Lin J."/>
            <person name="Lipzen A."/>
            <person name="Kuo A."/>
            <person name="Riley R."/>
            <person name="Mondo S."/>
            <person name="LaButti K."/>
            <person name="Haridas S."/>
            <person name="Pangalinan J."/>
            <person name="Salamov A.A."/>
            <person name="Simmons B.A."/>
            <person name="Magnuson J.K."/>
            <person name="Chen J."/>
            <person name="Drula E."/>
            <person name="Henrissat B."/>
            <person name="Wiebenga A."/>
            <person name="Lubbers R.J."/>
            <person name="Gomes A.C."/>
            <person name="Makela M.R."/>
            <person name="Stajich J."/>
            <person name="Grigoriev I.V."/>
            <person name="Mortensen U.H."/>
            <person name="De vries R.P."/>
            <person name="Baker S.E."/>
            <person name="Andersen M.R."/>
        </authorList>
    </citation>
    <scope>NUCLEOTIDE SEQUENCE [LARGE SCALE GENOMIC DNA]</scope>
    <source>
        <strain evidence="1 2">CBS 600.67</strain>
    </source>
</reference>
<evidence type="ECO:0000313" key="2">
    <source>
        <dbReference type="Proteomes" id="UP001610335"/>
    </source>
</evidence>
<dbReference type="InterPro" id="IPR036396">
    <property type="entry name" value="Cyt_P450_sf"/>
</dbReference>
<dbReference type="Gene3D" id="1.10.630.10">
    <property type="entry name" value="Cytochrome P450"/>
    <property type="match status" value="1"/>
</dbReference>
<protein>
    <recommendedName>
        <fullName evidence="3">Cytochrome P450</fullName>
    </recommendedName>
</protein>
<comment type="caution">
    <text evidence="1">The sequence shown here is derived from an EMBL/GenBank/DDBJ whole genome shotgun (WGS) entry which is preliminary data.</text>
</comment>
<organism evidence="1 2">
    <name type="scientific">Aspergillus cavernicola</name>
    <dbReference type="NCBI Taxonomy" id="176166"/>
    <lineage>
        <taxon>Eukaryota</taxon>
        <taxon>Fungi</taxon>
        <taxon>Dikarya</taxon>
        <taxon>Ascomycota</taxon>
        <taxon>Pezizomycotina</taxon>
        <taxon>Eurotiomycetes</taxon>
        <taxon>Eurotiomycetidae</taxon>
        <taxon>Eurotiales</taxon>
        <taxon>Aspergillaceae</taxon>
        <taxon>Aspergillus</taxon>
        <taxon>Aspergillus subgen. Nidulantes</taxon>
    </lineage>
</organism>
<evidence type="ECO:0000313" key="1">
    <source>
        <dbReference type="EMBL" id="KAL2833005.1"/>
    </source>
</evidence>
<gene>
    <name evidence="1" type="ORF">BDW59DRAFT_157146</name>
</gene>
<name>A0ABR4IYZ6_9EURO</name>
<evidence type="ECO:0008006" key="3">
    <source>
        <dbReference type="Google" id="ProtNLM"/>
    </source>
</evidence>
<accession>A0ABR4IYZ6</accession>